<dbReference type="RefSeq" id="WP_221422694.1">
    <property type="nucleotide sequence ID" value="NZ_CP081297.1"/>
</dbReference>
<dbReference type="InterPro" id="IPR018060">
    <property type="entry name" value="HTH_AraC"/>
</dbReference>
<dbReference type="Proteomes" id="UP000824280">
    <property type="component" value="Chromosome"/>
</dbReference>
<evidence type="ECO:0000313" key="3">
    <source>
        <dbReference type="Proteomes" id="UP000824280"/>
    </source>
</evidence>
<protein>
    <submittedName>
        <fullName evidence="2">Helix-turn-helix transcriptional regulator</fullName>
    </submittedName>
</protein>
<organism evidence="2 3">
    <name type="scientific">Qipengyuania psychrotolerans</name>
    <dbReference type="NCBI Taxonomy" id="2867238"/>
    <lineage>
        <taxon>Bacteria</taxon>
        <taxon>Pseudomonadati</taxon>
        <taxon>Pseudomonadota</taxon>
        <taxon>Alphaproteobacteria</taxon>
        <taxon>Sphingomonadales</taxon>
        <taxon>Erythrobacteraceae</taxon>
        <taxon>Qipengyuania</taxon>
    </lineage>
</organism>
<name>A0ABX8ZDU9_9SPHN</name>
<dbReference type="PROSITE" id="PS01124">
    <property type="entry name" value="HTH_ARAC_FAMILY_2"/>
    <property type="match status" value="1"/>
</dbReference>
<sequence>MARLISPDVEGRLDVRFIAPPDDLAEYFTMIYRLEVEVDEGEKVVDFIHPEWANLRFVSGANHSMQIFDPANPAAPTLDNVSFPVNGPTTRSIRFELGTNRLWGIGLRPLGWARFVGQPASEWVNTIRDGRKEPAFAKFLPLADVLCDPAGKDERQWESLIRFFRGLSAKVSDSDRAEETRIRAIQAAKENPYLANSDEFAEAAGMHKRTLERLCKKHFGFSPRTLIRRRRMNRSLADFMLSDGENWTRSIDRHYHDQPHFVREFRTFMGMSPTEYAELPHPITAAFMDERRRVWGSPVRADIAPLDGRPGGTDV</sequence>
<reference evidence="2 3" key="1">
    <citation type="submission" date="2021-08" db="EMBL/GenBank/DDBJ databases">
        <title>Comparative Genomics Analysis of the Genus Qipengyuania Reveals Extensive Genetic Diversity and Metabolic Versatility, Including the Description of Fifteen Novel Species.</title>
        <authorList>
            <person name="Liu Y."/>
        </authorList>
    </citation>
    <scope>NUCLEOTIDE SEQUENCE [LARGE SCALE GENOMIC DNA]</scope>
    <source>
        <strain evidence="2 3">1XM2-8</strain>
    </source>
</reference>
<accession>A0ABX8ZDU9</accession>
<dbReference type="SMART" id="SM00342">
    <property type="entry name" value="HTH_ARAC"/>
    <property type="match status" value="1"/>
</dbReference>
<dbReference type="Gene3D" id="1.10.10.60">
    <property type="entry name" value="Homeodomain-like"/>
    <property type="match status" value="1"/>
</dbReference>
<dbReference type="EMBL" id="CP081297">
    <property type="protein sequence ID" value="QZD87155.1"/>
    <property type="molecule type" value="Genomic_DNA"/>
</dbReference>
<evidence type="ECO:0000313" key="2">
    <source>
        <dbReference type="EMBL" id="QZD87155.1"/>
    </source>
</evidence>
<gene>
    <name evidence="2" type="ORF">K3166_00095</name>
</gene>
<evidence type="ECO:0000259" key="1">
    <source>
        <dbReference type="PROSITE" id="PS01124"/>
    </source>
</evidence>
<proteinExistence type="predicted"/>
<dbReference type="Pfam" id="PF12833">
    <property type="entry name" value="HTH_18"/>
    <property type="match status" value="1"/>
</dbReference>
<keyword evidence="3" id="KW-1185">Reference proteome</keyword>
<feature type="domain" description="HTH araC/xylS-type" evidence="1">
    <location>
        <begin position="179"/>
        <end position="279"/>
    </location>
</feature>